<gene>
    <name evidence="1" type="ORF">DCCM_0518</name>
</gene>
<dbReference type="EMBL" id="BFAV01000025">
    <property type="protein sequence ID" value="GBF32324.1"/>
    <property type="molecule type" value="Genomic_DNA"/>
</dbReference>
<protein>
    <submittedName>
        <fullName evidence="1">Uncharacterized protein</fullName>
    </submittedName>
</protein>
<proteinExistence type="predicted"/>
<dbReference type="AlphaFoldDB" id="A0A2L2X8T4"/>
<comment type="caution">
    <text evidence="1">The sequence shown here is derived from an EMBL/GenBank/DDBJ whole genome shotgun (WGS) entry which is preliminary data.</text>
</comment>
<sequence length="90" mass="10648">MQQMSMFYQPNQFMQQQPIMPAPPRVISTKDHLYLKDALSWELTSMKKCFHFAREAMDPEIQMALDRTGQMHMNHYLRLLNHVNPLNAAN</sequence>
<keyword evidence="2" id="KW-1185">Reference proteome</keyword>
<name>A0A2L2X8T4_9FIRM</name>
<dbReference type="Proteomes" id="UP000239549">
    <property type="component" value="Unassembled WGS sequence"/>
</dbReference>
<accession>A0A2L2X8T4</accession>
<reference evidence="2" key="1">
    <citation type="submission" date="2018-02" db="EMBL/GenBank/DDBJ databases">
        <title>Genome sequence of Desulfocucumis palustris strain NAW-5.</title>
        <authorList>
            <person name="Watanabe M."/>
            <person name="Kojima H."/>
            <person name="Fukui M."/>
        </authorList>
    </citation>
    <scope>NUCLEOTIDE SEQUENCE [LARGE SCALE GENOMIC DNA]</scope>
    <source>
        <strain evidence="2">NAW-5</strain>
    </source>
</reference>
<evidence type="ECO:0000313" key="1">
    <source>
        <dbReference type="EMBL" id="GBF32324.1"/>
    </source>
</evidence>
<organism evidence="1 2">
    <name type="scientific">Desulfocucumis palustris</name>
    <dbReference type="NCBI Taxonomy" id="1898651"/>
    <lineage>
        <taxon>Bacteria</taxon>
        <taxon>Bacillati</taxon>
        <taxon>Bacillota</taxon>
        <taxon>Clostridia</taxon>
        <taxon>Eubacteriales</taxon>
        <taxon>Desulfocucumaceae</taxon>
        <taxon>Desulfocucumis</taxon>
    </lineage>
</organism>
<evidence type="ECO:0000313" key="2">
    <source>
        <dbReference type="Proteomes" id="UP000239549"/>
    </source>
</evidence>